<dbReference type="Pfam" id="PF01551">
    <property type="entry name" value="Peptidase_M23"/>
    <property type="match status" value="1"/>
</dbReference>
<dbReference type="PANTHER" id="PTHR21666:SF270">
    <property type="entry name" value="MUREIN HYDROLASE ACTIVATOR ENVC"/>
    <property type="match status" value="1"/>
</dbReference>
<sequence>MSAGLARTAARSRVPSVLAGIALVAASALWALIDRTSDAPLRAMAWMLPAGFALIALGYAATVLAPPAGGAVLPLASPVEGRWTAVNSPTDRIPSHGTHGFGQTYAVDLLVAQEEAPSASDAGRGSFRAPGSYASFGLPVLAPADAEVVAAVSDVRDHRGRSGPLGSTWFAVEAGMRELRGARGMLGNHVVLRLADGSHFVLAHLRRGSVRVGPGGRVRTGEVIAECGNSGNSTEPHLHCQRQDIARSSAAVGLPWTIEPDGIPASGHATRG</sequence>
<evidence type="ECO:0000313" key="4">
    <source>
        <dbReference type="Proteomes" id="UP000215316"/>
    </source>
</evidence>
<dbReference type="PANTHER" id="PTHR21666">
    <property type="entry name" value="PEPTIDASE-RELATED"/>
    <property type="match status" value="1"/>
</dbReference>
<dbReference type="SUPFAM" id="SSF51261">
    <property type="entry name" value="Duplicated hybrid motif"/>
    <property type="match status" value="1"/>
</dbReference>
<dbReference type="RefSeq" id="WP_094126551.1">
    <property type="nucleotide sequence ID" value="NZ_CP040788.1"/>
</dbReference>
<gene>
    <name evidence="3" type="ORF">B5P24_03605</name>
</gene>
<dbReference type="GO" id="GO:0004222">
    <property type="term" value="F:metalloendopeptidase activity"/>
    <property type="evidence" value="ECO:0007669"/>
    <property type="project" value="TreeGrafter"/>
</dbReference>
<proteinExistence type="predicted"/>
<feature type="transmembrane region" description="Helical" evidence="1">
    <location>
        <begin position="45"/>
        <end position="65"/>
    </location>
</feature>
<name>A0A225CEJ3_9MICO</name>
<organism evidence="3 4">
    <name type="scientific">Clavibacter tessellarius</name>
    <dbReference type="NCBI Taxonomy" id="31965"/>
    <lineage>
        <taxon>Bacteria</taxon>
        <taxon>Bacillati</taxon>
        <taxon>Actinomycetota</taxon>
        <taxon>Actinomycetes</taxon>
        <taxon>Micrococcales</taxon>
        <taxon>Microbacteriaceae</taxon>
        <taxon>Clavibacter</taxon>
    </lineage>
</organism>
<accession>A0A225CEJ3</accession>
<dbReference type="OrthoDB" id="9809488at2"/>
<evidence type="ECO:0000313" key="3">
    <source>
        <dbReference type="EMBL" id="OQJ62165.1"/>
    </source>
</evidence>
<keyword evidence="1" id="KW-0812">Transmembrane</keyword>
<evidence type="ECO:0000256" key="1">
    <source>
        <dbReference type="SAM" id="Phobius"/>
    </source>
</evidence>
<comment type="caution">
    <text evidence="3">The sequence shown here is derived from an EMBL/GenBank/DDBJ whole genome shotgun (WGS) entry which is preliminary data.</text>
</comment>
<keyword evidence="1" id="KW-1133">Transmembrane helix</keyword>
<feature type="domain" description="M23ase beta-sheet core" evidence="2">
    <location>
        <begin position="166"/>
        <end position="242"/>
    </location>
</feature>
<dbReference type="CDD" id="cd12797">
    <property type="entry name" value="M23_peptidase"/>
    <property type="match status" value="1"/>
</dbReference>
<reference evidence="3" key="1">
    <citation type="submission" date="2017-08" db="EMBL/GenBank/DDBJ databases">
        <title>Genomes of multiple Clavibacter strains from different subspecies.</title>
        <authorList>
            <person name="Yuan X.-K."/>
            <person name="Li X.-S."/>
            <person name="Nie J."/>
            <person name="De Boer S.H."/>
        </authorList>
    </citation>
    <scope>NUCLEOTIDE SEQUENCE [LARGE SCALE GENOMIC DNA]</scope>
    <source>
        <strain evidence="3">ATCC 33566</strain>
    </source>
</reference>
<dbReference type="AlphaFoldDB" id="A0A225CEJ3"/>
<dbReference type="Proteomes" id="UP000215316">
    <property type="component" value="Unassembled WGS sequence"/>
</dbReference>
<protein>
    <recommendedName>
        <fullName evidence="2">M23ase beta-sheet core domain-containing protein</fullName>
    </recommendedName>
</protein>
<dbReference type="InterPro" id="IPR016047">
    <property type="entry name" value="M23ase_b-sheet_dom"/>
</dbReference>
<dbReference type="InterPro" id="IPR050570">
    <property type="entry name" value="Cell_wall_metabolism_enzyme"/>
</dbReference>
<dbReference type="InterPro" id="IPR011055">
    <property type="entry name" value="Dup_hybrid_motif"/>
</dbReference>
<keyword evidence="4" id="KW-1185">Reference proteome</keyword>
<keyword evidence="1" id="KW-0472">Membrane</keyword>
<evidence type="ECO:0000259" key="2">
    <source>
        <dbReference type="Pfam" id="PF01551"/>
    </source>
</evidence>
<dbReference type="EMBL" id="MZMQ01000001">
    <property type="protein sequence ID" value="OQJ62165.1"/>
    <property type="molecule type" value="Genomic_DNA"/>
</dbReference>
<feature type="transmembrane region" description="Helical" evidence="1">
    <location>
        <begin position="14"/>
        <end position="33"/>
    </location>
</feature>
<dbReference type="Gene3D" id="2.70.70.10">
    <property type="entry name" value="Glucose Permease (Domain IIA)"/>
    <property type="match status" value="1"/>
</dbReference>